<sequence length="114" mass="12560">MSTDRKPIKIDLTPPAAVARNAAKGLKLRAQFGRGGTHIGVERARGLSAREPVTPHDIRRISSYFARHAVDKKATSRVWGDEKNPSAGYVAWLLWGGDEGQVWADALKKKLNED</sequence>
<evidence type="ECO:0008006" key="3">
    <source>
        <dbReference type="Google" id="ProtNLM"/>
    </source>
</evidence>
<organism evidence="1 2">
    <name type="scientific">Sphingoaurantiacus capsulatus</name>
    <dbReference type="NCBI Taxonomy" id="1771310"/>
    <lineage>
        <taxon>Bacteria</taxon>
        <taxon>Pseudomonadati</taxon>
        <taxon>Pseudomonadota</taxon>
        <taxon>Alphaproteobacteria</taxon>
        <taxon>Sphingomonadales</taxon>
        <taxon>Sphingosinicellaceae</taxon>
        <taxon>Sphingoaurantiacus</taxon>
    </lineage>
</organism>
<evidence type="ECO:0000313" key="2">
    <source>
        <dbReference type="Proteomes" id="UP001595615"/>
    </source>
</evidence>
<gene>
    <name evidence="1" type="ORF">ACFOMD_11500</name>
</gene>
<evidence type="ECO:0000313" key="1">
    <source>
        <dbReference type="EMBL" id="MFC3713202.1"/>
    </source>
</evidence>
<accession>A0ABV7XAS6</accession>
<reference evidence="2" key="1">
    <citation type="journal article" date="2019" name="Int. J. Syst. Evol. Microbiol.">
        <title>The Global Catalogue of Microorganisms (GCM) 10K type strain sequencing project: providing services to taxonomists for standard genome sequencing and annotation.</title>
        <authorList>
            <consortium name="The Broad Institute Genomics Platform"/>
            <consortium name="The Broad Institute Genome Sequencing Center for Infectious Disease"/>
            <person name="Wu L."/>
            <person name="Ma J."/>
        </authorList>
    </citation>
    <scope>NUCLEOTIDE SEQUENCE [LARGE SCALE GENOMIC DNA]</scope>
    <source>
        <strain evidence="2">KCTC 42644</strain>
    </source>
</reference>
<proteinExistence type="predicted"/>
<protein>
    <recommendedName>
        <fullName evidence="3">DNA-binding protein</fullName>
    </recommendedName>
</protein>
<dbReference type="EMBL" id="JBHRXV010000010">
    <property type="protein sequence ID" value="MFC3713202.1"/>
    <property type="molecule type" value="Genomic_DNA"/>
</dbReference>
<keyword evidence="2" id="KW-1185">Reference proteome</keyword>
<name>A0ABV7XAS6_9SPHN</name>
<comment type="caution">
    <text evidence="1">The sequence shown here is derived from an EMBL/GenBank/DDBJ whole genome shotgun (WGS) entry which is preliminary data.</text>
</comment>
<dbReference type="Proteomes" id="UP001595615">
    <property type="component" value="Unassembled WGS sequence"/>
</dbReference>
<dbReference type="RefSeq" id="WP_380861463.1">
    <property type="nucleotide sequence ID" value="NZ_JBHRXV010000010.1"/>
</dbReference>